<dbReference type="InterPro" id="IPR042099">
    <property type="entry name" value="ANL_N_sf"/>
</dbReference>
<keyword evidence="2" id="KW-0436">Ligase</keyword>
<dbReference type="PANTHER" id="PTHR43201">
    <property type="entry name" value="ACYL-COA SYNTHETASE"/>
    <property type="match status" value="1"/>
</dbReference>
<dbReference type="RefSeq" id="WP_144745960.1">
    <property type="nucleotide sequence ID" value="NZ_VMNW02000002.1"/>
</dbReference>
<evidence type="ECO:0000313" key="6">
    <source>
        <dbReference type="Proteomes" id="UP000319769"/>
    </source>
</evidence>
<evidence type="ECO:0000256" key="1">
    <source>
        <dbReference type="ARBA" id="ARBA00006432"/>
    </source>
</evidence>
<dbReference type="EMBL" id="VMNW02000002">
    <property type="protein sequence ID" value="KAA9166395.1"/>
    <property type="molecule type" value="Genomic_DNA"/>
</dbReference>
<organism evidence="5 6">
    <name type="scientific">Amycolatopsis acidicola</name>
    <dbReference type="NCBI Taxonomy" id="2596893"/>
    <lineage>
        <taxon>Bacteria</taxon>
        <taxon>Bacillati</taxon>
        <taxon>Actinomycetota</taxon>
        <taxon>Actinomycetes</taxon>
        <taxon>Pseudonocardiales</taxon>
        <taxon>Pseudonocardiaceae</taxon>
        <taxon>Amycolatopsis</taxon>
    </lineage>
</organism>
<dbReference type="Gene3D" id="3.40.50.12780">
    <property type="entry name" value="N-terminal domain of ligase-like"/>
    <property type="match status" value="1"/>
</dbReference>
<dbReference type="PROSITE" id="PS00455">
    <property type="entry name" value="AMP_BINDING"/>
    <property type="match status" value="1"/>
</dbReference>
<comment type="caution">
    <text evidence="5">The sequence shown here is derived from an EMBL/GenBank/DDBJ whole genome shotgun (WGS) entry which is preliminary data.</text>
</comment>
<feature type="domain" description="AMP-dependent synthetase/ligase" evidence="3">
    <location>
        <begin position="7"/>
        <end position="360"/>
    </location>
</feature>
<dbReference type="OrthoDB" id="9803968at2"/>
<evidence type="ECO:0000259" key="4">
    <source>
        <dbReference type="Pfam" id="PF13193"/>
    </source>
</evidence>
<comment type="similarity">
    <text evidence="1">Belongs to the ATP-dependent AMP-binding enzyme family.</text>
</comment>
<proteinExistence type="inferred from homology"/>
<dbReference type="Pfam" id="PF13193">
    <property type="entry name" value="AMP-binding_C"/>
    <property type="match status" value="1"/>
</dbReference>
<dbReference type="InterPro" id="IPR000873">
    <property type="entry name" value="AMP-dep_synth/lig_dom"/>
</dbReference>
<dbReference type="InterPro" id="IPR045851">
    <property type="entry name" value="AMP-bd_C_sf"/>
</dbReference>
<evidence type="ECO:0000313" key="5">
    <source>
        <dbReference type="EMBL" id="KAA9166395.1"/>
    </source>
</evidence>
<feature type="domain" description="AMP-binding enzyme C-terminal" evidence="4">
    <location>
        <begin position="420"/>
        <end position="498"/>
    </location>
</feature>
<accession>A0A5N0VJL0</accession>
<dbReference type="SUPFAM" id="SSF56801">
    <property type="entry name" value="Acetyl-CoA synthetase-like"/>
    <property type="match status" value="1"/>
</dbReference>
<dbReference type="Pfam" id="PF00501">
    <property type="entry name" value="AMP-binding"/>
    <property type="match status" value="1"/>
</dbReference>
<evidence type="ECO:0000259" key="3">
    <source>
        <dbReference type="Pfam" id="PF00501"/>
    </source>
</evidence>
<dbReference type="Gene3D" id="3.30.300.30">
    <property type="match status" value="1"/>
</dbReference>
<dbReference type="PANTHER" id="PTHR43201:SF5">
    <property type="entry name" value="MEDIUM-CHAIN ACYL-COA LIGASE ACSF2, MITOCHONDRIAL"/>
    <property type="match status" value="1"/>
</dbReference>
<name>A0A5N0VJL0_9PSEU</name>
<keyword evidence="6" id="KW-1185">Reference proteome</keyword>
<dbReference type="InterPro" id="IPR020845">
    <property type="entry name" value="AMP-binding_CS"/>
</dbReference>
<sequence length="514" mass="56239">MYPGTFAATHPDRPAIVMAGSGERLTYGELDERSIRLANGLAAAGLRRGDSVALLTDNTFRAYEVFWAAMRSGLYVAAVNSHLSAPEVAYIVGDSEARAIVVSATLGELAAEVGRQVPDAGIRLAYNGSVDGFDSYDEFLAAASPVAPDDQPCGADMLYSSGTTGRPKGIRVDLPDRQVDEAGDTLTPLMQYLYGFGEDSVYLSPAPVYHAAPLRYGASVHRLGGTVVMMERFDAEAALRAIETYRITHSQWVPTMFIRMLKLPAEVRERYDLSSHRAAVHAAAPCPLDVKRAMIDWWGPIIFEYYSSTEGAGMTFVRSEEWLEHPGTVGRAALGVIHICDDDGKDLPPGEVGTIFFERDEVPFTYHRDPDKTRQAQHPEHQTWVTTGDIGYLDEEGWLYLTDRKAFMIISGGVNIYPQEVEDALALHPAVLDVAVIGVPDEEMGEAVKAVVQPAPGATPGPELAAELLEYVRGRIAHYKAPRTVDFIDELPRTPTGKLVKRRLQQRYTAPVAS</sequence>
<dbReference type="GO" id="GO:0031956">
    <property type="term" value="F:medium-chain fatty acid-CoA ligase activity"/>
    <property type="evidence" value="ECO:0007669"/>
    <property type="project" value="TreeGrafter"/>
</dbReference>
<gene>
    <name evidence="5" type="ORF">FPZ12_002205</name>
</gene>
<protein>
    <submittedName>
        <fullName evidence="5">Acyl-CoA synthetase</fullName>
    </submittedName>
</protein>
<evidence type="ECO:0000256" key="2">
    <source>
        <dbReference type="ARBA" id="ARBA00022598"/>
    </source>
</evidence>
<dbReference type="AlphaFoldDB" id="A0A5N0VJL0"/>
<dbReference type="Proteomes" id="UP000319769">
    <property type="component" value="Unassembled WGS sequence"/>
</dbReference>
<dbReference type="InterPro" id="IPR025110">
    <property type="entry name" value="AMP-bd_C"/>
</dbReference>
<dbReference type="GO" id="GO:0006631">
    <property type="term" value="P:fatty acid metabolic process"/>
    <property type="evidence" value="ECO:0007669"/>
    <property type="project" value="TreeGrafter"/>
</dbReference>
<reference evidence="5" key="1">
    <citation type="submission" date="2019-09" db="EMBL/GenBank/DDBJ databases">
        <authorList>
            <person name="Teo W.F.A."/>
            <person name="Duangmal K."/>
        </authorList>
    </citation>
    <scope>NUCLEOTIDE SEQUENCE [LARGE SCALE GENOMIC DNA]</scope>
    <source>
        <strain evidence="5">K81G1</strain>
    </source>
</reference>